<evidence type="ECO:0000256" key="3">
    <source>
        <dbReference type="ARBA" id="ARBA00023242"/>
    </source>
</evidence>
<feature type="coiled-coil region" evidence="4">
    <location>
        <begin position="150"/>
        <end position="187"/>
    </location>
</feature>
<comment type="similarity">
    <text evidence="2">Belongs to the THOC5 family.</text>
</comment>
<proteinExistence type="inferred from homology"/>
<dbReference type="PANTHER" id="PTHR13375">
    <property type="entry name" value="FMS INTERACTING PROTEIN"/>
    <property type="match status" value="1"/>
</dbReference>
<protein>
    <submittedName>
        <fullName evidence="5">Fms-interacting protein-domain-containing protein</fullName>
    </submittedName>
</protein>
<name>A0A4P9Z4J2_9FUNG</name>
<evidence type="ECO:0000256" key="4">
    <source>
        <dbReference type="SAM" id="Coils"/>
    </source>
</evidence>
<comment type="subcellular location">
    <subcellularLocation>
        <location evidence="1">Nucleus</location>
    </subcellularLocation>
</comment>
<gene>
    <name evidence="5" type="ORF">SYNPS1DRAFT_27001</name>
</gene>
<dbReference type="GO" id="GO:0006406">
    <property type="term" value="P:mRNA export from nucleus"/>
    <property type="evidence" value="ECO:0007669"/>
    <property type="project" value="TreeGrafter"/>
</dbReference>
<dbReference type="GO" id="GO:0003729">
    <property type="term" value="F:mRNA binding"/>
    <property type="evidence" value="ECO:0007669"/>
    <property type="project" value="TreeGrafter"/>
</dbReference>
<dbReference type="OrthoDB" id="20582at2759"/>
<keyword evidence="4" id="KW-0175">Coiled coil</keyword>
<evidence type="ECO:0000256" key="1">
    <source>
        <dbReference type="ARBA" id="ARBA00004123"/>
    </source>
</evidence>
<organism evidence="5 6">
    <name type="scientific">Syncephalis pseudoplumigaleata</name>
    <dbReference type="NCBI Taxonomy" id="1712513"/>
    <lineage>
        <taxon>Eukaryota</taxon>
        <taxon>Fungi</taxon>
        <taxon>Fungi incertae sedis</taxon>
        <taxon>Zoopagomycota</taxon>
        <taxon>Zoopagomycotina</taxon>
        <taxon>Zoopagomycetes</taxon>
        <taxon>Zoopagales</taxon>
        <taxon>Piptocephalidaceae</taxon>
        <taxon>Syncephalis</taxon>
    </lineage>
</organism>
<evidence type="ECO:0000256" key="2">
    <source>
        <dbReference type="ARBA" id="ARBA00008044"/>
    </source>
</evidence>
<evidence type="ECO:0000313" key="6">
    <source>
        <dbReference type="Proteomes" id="UP000278143"/>
    </source>
</evidence>
<dbReference type="GO" id="GO:0000445">
    <property type="term" value="C:THO complex part of transcription export complex"/>
    <property type="evidence" value="ECO:0007669"/>
    <property type="project" value="TreeGrafter"/>
</dbReference>
<sequence length="213" mass="24601">MASDDTASSPAKSVDIDAAQAHLDRIVDACQQLKSLVDDAYAAEVGEAGADEHGRHVSRGLGMIAKLKQLNRTAYFNGRDAKAHATTFRDDLEKQHLDLQNLLYEQTHLREEIRKCRERDYLYTDVEMYTLDEFMEKAPEELRASEADAHALMLNRLQFELQERERLKEQENELLKQRQTFLQENKKRGEELRLVDEQFEAFAKVSEAVMGRE</sequence>
<dbReference type="AlphaFoldDB" id="A0A4P9Z4J2"/>
<dbReference type="InterPro" id="IPR019163">
    <property type="entry name" value="THO_Thoc5"/>
</dbReference>
<dbReference type="PANTHER" id="PTHR13375:SF3">
    <property type="entry name" value="THO COMPLEX SUBUNIT 5 HOMOLOG"/>
    <property type="match status" value="1"/>
</dbReference>
<dbReference type="EMBL" id="KZ989224">
    <property type="protein sequence ID" value="RKP27338.1"/>
    <property type="molecule type" value="Genomic_DNA"/>
</dbReference>
<dbReference type="Pfam" id="PF09766">
    <property type="entry name" value="FmiP_Thoc5"/>
    <property type="match status" value="1"/>
</dbReference>
<keyword evidence="6" id="KW-1185">Reference proteome</keyword>
<dbReference type="Proteomes" id="UP000278143">
    <property type="component" value="Unassembled WGS sequence"/>
</dbReference>
<accession>A0A4P9Z4J2</accession>
<evidence type="ECO:0000313" key="5">
    <source>
        <dbReference type="EMBL" id="RKP27338.1"/>
    </source>
</evidence>
<reference evidence="6" key="1">
    <citation type="journal article" date="2018" name="Nat. Microbiol.">
        <title>Leveraging single-cell genomics to expand the fungal tree of life.</title>
        <authorList>
            <person name="Ahrendt S.R."/>
            <person name="Quandt C.A."/>
            <person name="Ciobanu D."/>
            <person name="Clum A."/>
            <person name="Salamov A."/>
            <person name="Andreopoulos B."/>
            <person name="Cheng J.F."/>
            <person name="Woyke T."/>
            <person name="Pelin A."/>
            <person name="Henrissat B."/>
            <person name="Reynolds N.K."/>
            <person name="Benny G.L."/>
            <person name="Smith M.E."/>
            <person name="James T.Y."/>
            <person name="Grigoriev I.V."/>
        </authorList>
    </citation>
    <scope>NUCLEOTIDE SEQUENCE [LARGE SCALE GENOMIC DNA]</scope>
    <source>
        <strain evidence="6">Benny S71-1</strain>
    </source>
</reference>
<keyword evidence="3" id="KW-0539">Nucleus</keyword>